<dbReference type="CDD" id="cd17324">
    <property type="entry name" value="MFS_NepI_like"/>
    <property type="match status" value="1"/>
</dbReference>
<evidence type="ECO:0000256" key="3">
    <source>
        <dbReference type="ARBA" id="ARBA00022692"/>
    </source>
</evidence>
<dbReference type="InterPro" id="IPR020846">
    <property type="entry name" value="MFS_dom"/>
</dbReference>
<evidence type="ECO:0000256" key="2">
    <source>
        <dbReference type="ARBA" id="ARBA00022475"/>
    </source>
</evidence>
<feature type="transmembrane region" description="Helical" evidence="6">
    <location>
        <begin position="84"/>
        <end position="101"/>
    </location>
</feature>
<feature type="transmembrane region" description="Helical" evidence="6">
    <location>
        <begin position="60"/>
        <end position="77"/>
    </location>
</feature>
<dbReference type="InterPro" id="IPR050189">
    <property type="entry name" value="MFS_Efflux_Transporters"/>
</dbReference>
<evidence type="ECO:0000313" key="9">
    <source>
        <dbReference type="Proteomes" id="UP000196536"/>
    </source>
</evidence>
<feature type="transmembrane region" description="Helical" evidence="6">
    <location>
        <begin position="138"/>
        <end position="161"/>
    </location>
</feature>
<dbReference type="Gene3D" id="1.20.1250.20">
    <property type="entry name" value="MFS general substrate transporter like domains"/>
    <property type="match status" value="1"/>
</dbReference>
<dbReference type="AlphaFoldDB" id="A0A1Z9YZ85"/>
<comment type="caution">
    <text evidence="8">The sequence shown here is derived from an EMBL/GenBank/DDBJ whole genome shotgun (WGS) entry which is preliminary data.</text>
</comment>
<evidence type="ECO:0000256" key="4">
    <source>
        <dbReference type="ARBA" id="ARBA00022989"/>
    </source>
</evidence>
<feature type="transmembrane region" description="Helical" evidence="6">
    <location>
        <begin position="107"/>
        <end position="126"/>
    </location>
</feature>
<evidence type="ECO:0000259" key="7">
    <source>
        <dbReference type="PROSITE" id="PS50850"/>
    </source>
</evidence>
<organism evidence="8 9">
    <name type="scientific">Acinetobacter populi</name>
    <dbReference type="NCBI Taxonomy" id="1582270"/>
    <lineage>
        <taxon>Bacteria</taxon>
        <taxon>Pseudomonadati</taxon>
        <taxon>Pseudomonadota</taxon>
        <taxon>Gammaproteobacteria</taxon>
        <taxon>Moraxellales</taxon>
        <taxon>Moraxellaceae</taxon>
        <taxon>Acinetobacter</taxon>
    </lineage>
</organism>
<dbReference type="GO" id="GO:0022857">
    <property type="term" value="F:transmembrane transporter activity"/>
    <property type="evidence" value="ECO:0007669"/>
    <property type="project" value="InterPro"/>
</dbReference>
<evidence type="ECO:0000256" key="1">
    <source>
        <dbReference type="ARBA" id="ARBA00004651"/>
    </source>
</evidence>
<feature type="domain" description="Major facilitator superfamily (MFS) profile" evidence="7">
    <location>
        <begin position="11"/>
        <end position="393"/>
    </location>
</feature>
<keyword evidence="9" id="KW-1185">Reference proteome</keyword>
<feature type="transmembrane region" description="Helical" evidence="6">
    <location>
        <begin position="214"/>
        <end position="236"/>
    </location>
</feature>
<dbReference type="GO" id="GO:0005886">
    <property type="term" value="C:plasma membrane"/>
    <property type="evidence" value="ECO:0007669"/>
    <property type="project" value="UniProtKB-SubCell"/>
</dbReference>
<dbReference type="Proteomes" id="UP000196536">
    <property type="component" value="Unassembled WGS sequence"/>
</dbReference>
<evidence type="ECO:0000313" key="8">
    <source>
        <dbReference type="EMBL" id="OUY07521.1"/>
    </source>
</evidence>
<gene>
    <name evidence="8" type="ORF">CAP51_07160</name>
</gene>
<dbReference type="PANTHER" id="PTHR43124:SF3">
    <property type="entry name" value="CHLORAMPHENICOL EFFLUX PUMP RV0191"/>
    <property type="match status" value="1"/>
</dbReference>
<dbReference type="SUPFAM" id="SSF103473">
    <property type="entry name" value="MFS general substrate transporter"/>
    <property type="match status" value="1"/>
</dbReference>
<keyword evidence="3 6" id="KW-0812">Transmembrane</keyword>
<protein>
    <submittedName>
        <fullName evidence="8">MFS transporter</fullName>
    </submittedName>
</protein>
<dbReference type="InterPro" id="IPR011701">
    <property type="entry name" value="MFS"/>
</dbReference>
<dbReference type="EMBL" id="NEXX01000002">
    <property type="protein sequence ID" value="OUY07521.1"/>
    <property type="molecule type" value="Genomic_DNA"/>
</dbReference>
<sequence length="407" mass="43764">MKSPNISQTVMTIKSWLALIILAISTFTIVTTELAPVGLLTPMAKGLLVSESEIGMTVSLYAWVGAFSALLASIFLGNVAKKRLLLILTIILFCSNMMTALVDSYTILLIARVIGALAHGSFWAMIGATAVAIVPTKYIGIATSIVFGGVSAASVFGVPLSNYIGITLGWRDAFWFMSGLSIISFTGILILIPQITSNSTIGFDALKKVLKSGTLWKIYAATLLTITAHFAAFTYIEPWLQTQSNLHIELIPFILFAFGLAGLFGNFITGVVIDKHLKLTVSLSIILICVVFIFIGLNQNSFTQIAIFSLVTIWGLAISGIFVGFQTWVLKLSGDDVFPASSLYVSFFNIAIGLGATLGAWIVSNYTLSTLYISASIIIGLSILLVNLIPASANNPNIRMDKTYETN</sequence>
<accession>A0A1Z9YZ85</accession>
<reference evidence="8 9" key="1">
    <citation type="submission" date="2017-05" db="EMBL/GenBank/DDBJ databases">
        <title>Acinetobacter populi ANC 5415 (= PBJ7), whole genome shotgun sequencing project.</title>
        <authorList>
            <person name="Nemec A."/>
            <person name="Radolfova-Krizova L."/>
        </authorList>
    </citation>
    <scope>NUCLEOTIDE SEQUENCE [LARGE SCALE GENOMIC DNA]</scope>
    <source>
        <strain evidence="8 9">PBJ7</strain>
    </source>
</reference>
<evidence type="ECO:0000256" key="5">
    <source>
        <dbReference type="ARBA" id="ARBA00023136"/>
    </source>
</evidence>
<feature type="transmembrane region" description="Helical" evidence="6">
    <location>
        <begin position="248"/>
        <end position="272"/>
    </location>
</feature>
<dbReference type="PROSITE" id="PS50850">
    <property type="entry name" value="MFS"/>
    <property type="match status" value="1"/>
</dbReference>
<dbReference type="Pfam" id="PF07690">
    <property type="entry name" value="MFS_1"/>
    <property type="match status" value="1"/>
</dbReference>
<comment type="subcellular location">
    <subcellularLocation>
        <location evidence="1">Cell membrane</location>
        <topology evidence="1">Multi-pass membrane protein</topology>
    </subcellularLocation>
</comment>
<evidence type="ECO:0000256" key="6">
    <source>
        <dbReference type="SAM" id="Phobius"/>
    </source>
</evidence>
<feature type="transmembrane region" description="Helical" evidence="6">
    <location>
        <begin position="173"/>
        <end position="193"/>
    </location>
</feature>
<keyword evidence="2" id="KW-1003">Cell membrane</keyword>
<dbReference type="PANTHER" id="PTHR43124">
    <property type="entry name" value="PURINE EFFLUX PUMP PBUE"/>
    <property type="match status" value="1"/>
</dbReference>
<keyword evidence="4 6" id="KW-1133">Transmembrane helix</keyword>
<feature type="transmembrane region" description="Helical" evidence="6">
    <location>
        <begin position="279"/>
        <end position="299"/>
    </location>
</feature>
<dbReference type="InterPro" id="IPR036259">
    <property type="entry name" value="MFS_trans_sf"/>
</dbReference>
<name>A0A1Z9YZ85_9GAMM</name>
<proteinExistence type="predicted"/>
<feature type="transmembrane region" description="Helical" evidence="6">
    <location>
        <begin position="16"/>
        <end position="40"/>
    </location>
</feature>
<feature type="transmembrane region" description="Helical" evidence="6">
    <location>
        <begin position="342"/>
        <end position="363"/>
    </location>
</feature>
<feature type="transmembrane region" description="Helical" evidence="6">
    <location>
        <begin position="305"/>
        <end position="330"/>
    </location>
</feature>
<dbReference type="RefSeq" id="WP_213062680.1">
    <property type="nucleotide sequence ID" value="NZ_NEXX01000002.1"/>
</dbReference>
<keyword evidence="5 6" id="KW-0472">Membrane</keyword>
<feature type="transmembrane region" description="Helical" evidence="6">
    <location>
        <begin position="369"/>
        <end position="390"/>
    </location>
</feature>